<dbReference type="InterPro" id="IPR014923">
    <property type="entry name" value="DUF1802"/>
</dbReference>
<dbReference type="EMBL" id="CP066776">
    <property type="protein sequence ID" value="QQL44956.1"/>
    <property type="molecule type" value="Genomic_DNA"/>
</dbReference>
<organism evidence="1 2">
    <name type="scientific">Sulfuriroseicoccus oceanibius</name>
    <dbReference type="NCBI Taxonomy" id="2707525"/>
    <lineage>
        <taxon>Bacteria</taxon>
        <taxon>Pseudomonadati</taxon>
        <taxon>Verrucomicrobiota</taxon>
        <taxon>Verrucomicrobiia</taxon>
        <taxon>Verrucomicrobiales</taxon>
        <taxon>Verrucomicrobiaceae</taxon>
        <taxon>Sulfuriroseicoccus</taxon>
    </lineage>
</organism>
<dbReference type="Proteomes" id="UP000475117">
    <property type="component" value="Chromosome"/>
</dbReference>
<proteinExistence type="predicted"/>
<dbReference type="Pfam" id="PF08819">
    <property type="entry name" value="DUF1802"/>
    <property type="match status" value="1"/>
</dbReference>
<reference evidence="1 2" key="1">
    <citation type="submission" date="2020-12" db="EMBL/GenBank/DDBJ databases">
        <title>Sulforoseuscoccus oceanibium gen. nov., sp. nov., a representative of the phylum Verrucomicrobia with special cytoplasmic membrane, and proposal of Sulforoseuscoccusaceae fam. nov.</title>
        <authorList>
            <person name="Xi F."/>
        </authorList>
    </citation>
    <scope>NUCLEOTIDE SEQUENCE [LARGE SCALE GENOMIC DNA]</scope>
    <source>
        <strain evidence="1 2">T37</strain>
    </source>
</reference>
<protein>
    <submittedName>
        <fullName evidence="1">DUF1802 family protein</fullName>
    </submittedName>
</protein>
<name>A0A6B3LG27_9BACT</name>
<gene>
    <name evidence="1" type="ORF">G3M56_013985</name>
</gene>
<evidence type="ECO:0000313" key="1">
    <source>
        <dbReference type="EMBL" id="QQL44956.1"/>
    </source>
</evidence>
<evidence type="ECO:0000313" key="2">
    <source>
        <dbReference type="Proteomes" id="UP000475117"/>
    </source>
</evidence>
<dbReference type="RefSeq" id="WP_164365304.1">
    <property type="nucleotide sequence ID" value="NZ_CP066776.1"/>
</dbReference>
<dbReference type="KEGG" id="soa:G3M56_013985"/>
<sequence length="199" mass="22274">MSDSIIAFKEWADVCDLLADGSYSMILRKGGIHEGREGFSFKHEKFLLFSTGFHQKETGLVDAASEHLIQSPDSKIHTPVEEGNEVVFKAWAEAEFAVRVRDKALVDQLAPFHCWPQNVVDDRYSYSEKLEADCISVAFVRVFRLAEPWTVPYQRKFGGCRSWLELEGAPSGLLEGMTPVVDDATHAERAQAVRAVLGI</sequence>
<accession>A0A6B3LG27</accession>
<keyword evidence="2" id="KW-1185">Reference proteome</keyword>
<dbReference type="AlphaFoldDB" id="A0A6B3LG27"/>